<protein>
    <submittedName>
        <fullName evidence="2">Uncharacterized protein</fullName>
    </submittedName>
</protein>
<sequence length="81" mass="8730">MASDALDIASFVLGVVTFLLGFSLKQLIVNCLPPARLKEIGEALAQACAHVRRLVSSGQILEREAASMLLINRPKNKVQKG</sequence>
<reference evidence="2 3" key="1">
    <citation type="submission" date="2016-10" db="EMBL/GenBank/DDBJ databases">
        <title>Genome sequence of the basidiomycete white-rot fungus Trametes pubescens.</title>
        <authorList>
            <person name="Makela M.R."/>
            <person name="Granchi Z."/>
            <person name="Peng M."/>
            <person name="De Vries R.P."/>
            <person name="Grigoriev I."/>
            <person name="Riley R."/>
            <person name="Hilden K."/>
        </authorList>
    </citation>
    <scope>NUCLEOTIDE SEQUENCE [LARGE SCALE GENOMIC DNA]</scope>
    <source>
        <strain evidence="2 3">FBCC735</strain>
    </source>
</reference>
<keyword evidence="1" id="KW-0472">Membrane</keyword>
<accession>A0A1M2VDM9</accession>
<evidence type="ECO:0000256" key="1">
    <source>
        <dbReference type="SAM" id="Phobius"/>
    </source>
</evidence>
<evidence type="ECO:0000313" key="2">
    <source>
        <dbReference type="EMBL" id="OJT05647.1"/>
    </source>
</evidence>
<evidence type="ECO:0000313" key="3">
    <source>
        <dbReference type="Proteomes" id="UP000184267"/>
    </source>
</evidence>
<keyword evidence="1" id="KW-1133">Transmembrane helix</keyword>
<proteinExistence type="predicted"/>
<comment type="caution">
    <text evidence="2">The sequence shown here is derived from an EMBL/GenBank/DDBJ whole genome shotgun (WGS) entry which is preliminary data.</text>
</comment>
<feature type="transmembrane region" description="Helical" evidence="1">
    <location>
        <begin position="6"/>
        <end position="28"/>
    </location>
</feature>
<dbReference type="EMBL" id="MNAD01001415">
    <property type="protein sequence ID" value="OJT05647.1"/>
    <property type="molecule type" value="Genomic_DNA"/>
</dbReference>
<keyword evidence="3" id="KW-1185">Reference proteome</keyword>
<keyword evidence="1" id="KW-0812">Transmembrane</keyword>
<organism evidence="2 3">
    <name type="scientific">Trametes pubescens</name>
    <name type="common">White-rot fungus</name>
    <dbReference type="NCBI Taxonomy" id="154538"/>
    <lineage>
        <taxon>Eukaryota</taxon>
        <taxon>Fungi</taxon>
        <taxon>Dikarya</taxon>
        <taxon>Basidiomycota</taxon>
        <taxon>Agaricomycotina</taxon>
        <taxon>Agaricomycetes</taxon>
        <taxon>Polyporales</taxon>
        <taxon>Polyporaceae</taxon>
        <taxon>Trametes</taxon>
    </lineage>
</organism>
<name>A0A1M2VDM9_TRAPU</name>
<dbReference type="Proteomes" id="UP000184267">
    <property type="component" value="Unassembled WGS sequence"/>
</dbReference>
<gene>
    <name evidence="2" type="ORF">TRAPUB_3570</name>
</gene>
<dbReference type="AlphaFoldDB" id="A0A1M2VDM9"/>